<dbReference type="Pfam" id="PF00912">
    <property type="entry name" value="Transgly"/>
    <property type="match status" value="1"/>
</dbReference>
<dbReference type="EMBL" id="JBHTJV010000009">
    <property type="protein sequence ID" value="MFD0916812.1"/>
    <property type="molecule type" value="Genomic_DNA"/>
</dbReference>
<dbReference type="InterPro" id="IPR012338">
    <property type="entry name" value="Beta-lactam/transpept-like"/>
</dbReference>
<evidence type="ECO:0000256" key="3">
    <source>
        <dbReference type="ARBA" id="ARBA00007739"/>
    </source>
</evidence>
<evidence type="ECO:0000256" key="10">
    <source>
        <dbReference type="ARBA" id="ARBA00044770"/>
    </source>
</evidence>
<keyword evidence="13" id="KW-0812">Transmembrane</keyword>
<comment type="similarity">
    <text evidence="2">In the C-terminal section; belongs to the transpeptidase family.</text>
</comment>
<evidence type="ECO:0000256" key="2">
    <source>
        <dbReference type="ARBA" id="ARBA00007090"/>
    </source>
</evidence>
<dbReference type="InterPro" id="IPR023346">
    <property type="entry name" value="Lysozyme-like_dom_sf"/>
</dbReference>
<keyword evidence="7 16" id="KW-0808">Transferase</keyword>
<dbReference type="PANTHER" id="PTHR32282:SF33">
    <property type="entry name" value="PEPTIDOGLYCAN GLYCOSYLTRANSFERASE"/>
    <property type="match status" value="1"/>
</dbReference>
<feature type="region of interest" description="Disordered" evidence="12">
    <location>
        <begin position="1"/>
        <end position="35"/>
    </location>
</feature>
<name>A0ABW3FKZ4_9HYPH</name>
<protein>
    <recommendedName>
        <fullName evidence="10">peptidoglycan glycosyltransferase</fullName>
        <ecNumber evidence="10">2.4.99.28</ecNumber>
    </recommendedName>
</protein>
<evidence type="ECO:0000259" key="15">
    <source>
        <dbReference type="Pfam" id="PF00912"/>
    </source>
</evidence>
<dbReference type="Gene3D" id="3.40.710.10">
    <property type="entry name" value="DD-peptidase/beta-lactamase superfamily"/>
    <property type="match status" value="1"/>
</dbReference>
<feature type="domain" description="Glycosyl transferase family 51" evidence="15">
    <location>
        <begin position="112"/>
        <end position="274"/>
    </location>
</feature>
<dbReference type="NCBIfam" id="TIGR02074">
    <property type="entry name" value="PBP_1a_fam"/>
    <property type="match status" value="1"/>
</dbReference>
<organism evidence="16 17">
    <name type="scientific">Pseudahrensia aquimaris</name>
    <dbReference type="NCBI Taxonomy" id="744461"/>
    <lineage>
        <taxon>Bacteria</taxon>
        <taxon>Pseudomonadati</taxon>
        <taxon>Pseudomonadota</taxon>
        <taxon>Alphaproteobacteria</taxon>
        <taxon>Hyphomicrobiales</taxon>
        <taxon>Ahrensiaceae</taxon>
        <taxon>Pseudahrensia</taxon>
    </lineage>
</organism>
<dbReference type="RefSeq" id="WP_377212660.1">
    <property type="nucleotide sequence ID" value="NZ_JBHTJV010000009.1"/>
</dbReference>
<dbReference type="SUPFAM" id="SSF53955">
    <property type="entry name" value="Lysozyme-like"/>
    <property type="match status" value="1"/>
</dbReference>
<dbReference type="Gene3D" id="1.10.3810.10">
    <property type="entry name" value="Biosynthetic peptidoglycan transglycosylase-like"/>
    <property type="match status" value="1"/>
</dbReference>
<accession>A0ABW3FKZ4</accession>
<evidence type="ECO:0000259" key="14">
    <source>
        <dbReference type="Pfam" id="PF00905"/>
    </source>
</evidence>
<keyword evidence="4" id="KW-0121">Carboxypeptidase</keyword>
<keyword evidence="13" id="KW-1133">Transmembrane helix</keyword>
<keyword evidence="13" id="KW-0472">Membrane</keyword>
<feature type="transmembrane region" description="Helical" evidence="13">
    <location>
        <begin position="52"/>
        <end position="75"/>
    </location>
</feature>
<dbReference type="InterPro" id="IPR036950">
    <property type="entry name" value="PBP_transglycosylase"/>
</dbReference>
<keyword evidence="17" id="KW-1185">Reference proteome</keyword>
<keyword evidence="8" id="KW-0378">Hydrolase</keyword>
<feature type="domain" description="Penicillin-binding protein transpeptidase" evidence="14">
    <location>
        <begin position="367"/>
        <end position="623"/>
    </location>
</feature>
<evidence type="ECO:0000256" key="5">
    <source>
        <dbReference type="ARBA" id="ARBA00022670"/>
    </source>
</evidence>
<evidence type="ECO:0000256" key="1">
    <source>
        <dbReference type="ARBA" id="ARBA00004752"/>
    </source>
</evidence>
<keyword evidence="9" id="KW-0511">Multifunctional enzyme</keyword>
<dbReference type="InterPro" id="IPR001460">
    <property type="entry name" value="PCN-bd_Tpept"/>
</dbReference>
<proteinExistence type="inferred from homology"/>
<dbReference type="Pfam" id="PF00905">
    <property type="entry name" value="Transpeptidase"/>
    <property type="match status" value="1"/>
</dbReference>
<evidence type="ECO:0000256" key="7">
    <source>
        <dbReference type="ARBA" id="ARBA00022679"/>
    </source>
</evidence>
<dbReference type="InterPro" id="IPR050396">
    <property type="entry name" value="Glycosyltr_51/Transpeptidase"/>
</dbReference>
<dbReference type="InterPro" id="IPR001264">
    <property type="entry name" value="Glyco_trans_51"/>
</dbReference>
<evidence type="ECO:0000313" key="17">
    <source>
        <dbReference type="Proteomes" id="UP001597101"/>
    </source>
</evidence>
<keyword evidence="6 16" id="KW-0328">Glycosyltransferase</keyword>
<sequence length="699" mass="76381">MAWRKRPKDAKRIEPTMSGGRGPAPEIAVPGKKKHAKQAKGKGSLPWRFTKWATYWSVVLGLWGFIAVLGIFAWYGSKLPSAATWEVPERPPNVRIVADDGAFILNRGVGGDVLRIEDMSPWLPQAVIAIEDHRYQYHFGFDPIGFTRAMVRNVASGRMREGGSTITQQLAKNLFLKPERTFERKIQELIISFWLEAKFSKSQILELYLNRVYFGAGAWGVDSAARRYFGKSANVVSLQEAAMLAGLLKAPSRYSPATNPDVAKSRAQVVLNAMVREGYVEPDAVREDGTPVITTKYYRSGPEHFAADMIMKRVTALVGEIDKDVTVETTLSPFMMTAAHAEVGQALAKHGKKKGVSQAALVTLSPDGAIRALIGGRNYGESQFNRATDAKRQPGSAFKTFVWQAALERGYIPASIFTDEPVSIGNWSPENYDRRYRGDVRLDDAFAQSLNTIAVKMVRDTGSKAVAQIANRMGIGSKLTHNASIALGTSEVSLLEMTAAYAPYANGGFEAQPYIITKITDADGKVLYSRGKRPKTPVINSGVLGNMNAMLHKVVTQGTGKSARVEGHHVGGKTGTSQNFRDAWFVGHTAHFVTGVWFGNDDNSPTKKLTGGSLPAQVFSAVMGAAHHGLEEKLLPGDGYLLATLPTNLPTPDFRPWQEGEPRPSFIERVMNGGNSDNTVVATVPEPKKRTILDILFGD</sequence>
<dbReference type="GO" id="GO:0016757">
    <property type="term" value="F:glycosyltransferase activity"/>
    <property type="evidence" value="ECO:0007669"/>
    <property type="project" value="UniProtKB-KW"/>
</dbReference>
<reference evidence="17" key="1">
    <citation type="journal article" date="2019" name="Int. J. Syst. Evol. Microbiol.">
        <title>The Global Catalogue of Microorganisms (GCM) 10K type strain sequencing project: providing services to taxonomists for standard genome sequencing and annotation.</title>
        <authorList>
            <consortium name="The Broad Institute Genomics Platform"/>
            <consortium name="The Broad Institute Genome Sequencing Center for Infectious Disease"/>
            <person name="Wu L."/>
            <person name="Ma J."/>
        </authorList>
    </citation>
    <scope>NUCLEOTIDE SEQUENCE [LARGE SCALE GENOMIC DNA]</scope>
    <source>
        <strain evidence="17">CCUG 60023</strain>
    </source>
</reference>
<evidence type="ECO:0000256" key="6">
    <source>
        <dbReference type="ARBA" id="ARBA00022676"/>
    </source>
</evidence>
<comment type="pathway">
    <text evidence="1">Cell wall biogenesis; peptidoglycan biosynthesis.</text>
</comment>
<dbReference type="Proteomes" id="UP001597101">
    <property type="component" value="Unassembled WGS sequence"/>
</dbReference>
<evidence type="ECO:0000256" key="12">
    <source>
        <dbReference type="SAM" id="MobiDB-lite"/>
    </source>
</evidence>
<evidence type="ECO:0000256" key="8">
    <source>
        <dbReference type="ARBA" id="ARBA00022801"/>
    </source>
</evidence>
<comment type="caution">
    <text evidence="16">The sequence shown here is derived from an EMBL/GenBank/DDBJ whole genome shotgun (WGS) entry which is preliminary data.</text>
</comment>
<evidence type="ECO:0000256" key="4">
    <source>
        <dbReference type="ARBA" id="ARBA00022645"/>
    </source>
</evidence>
<evidence type="ECO:0000256" key="11">
    <source>
        <dbReference type="ARBA" id="ARBA00049902"/>
    </source>
</evidence>
<gene>
    <name evidence="16" type="ORF">ACFQ14_10370</name>
</gene>
<comment type="similarity">
    <text evidence="3">In the N-terminal section; belongs to the glycosyltransferase 51 family.</text>
</comment>
<evidence type="ECO:0000256" key="9">
    <source>
        <dbReference type="ARBA" id="ARBA00023268"/>
    </source>
</evidence>
<dbReference type="PANTHER" id="PTHR32282">
    <property type="entry name" value="BINDING PROTEIN TRANSPEPTIDASE, PUTATIVE-RELATED"/>
    <property type="match status" value="1"/>
</dbReference>
<evidence type="ECO:0000256" key="13">
    <source>
        <dbReference type="SAM" id="Phobius"/>
    </source>
</evidence>
<comment type="catalytic activity">
    <reaction evidence="11">
        <text>[GlcNAc-(1-&gt;4)-Mur2Ac(oyl-L-Ala-gamma-D-Glu-L-Lys-D-Ala-D-Ala)](n)-di-trans,octa-cis-undecaprenyl diphosphate + beta-D-GlcNAc-(1-&gt;4)-Mur2Ac(oyl-L-Ala-gamma-D-Glu-L-Lys-D-Ala-D-Ala)-di-trans,octa-cis-undecaprenyl diphosphate = [GlcNAc-(1-&gt;4)-Mur2Ac(oyl-L-Ala-gamma-D-Glu-L-Lys-D-Ala-D-Ala)](n+1)-di-trans,octa-cis-undecaprenyl diphosphate + di-trans,octa-cis-undecaprenyl diphosphate + H(+)</text>
        <dbReference type="Rhea" id="RHEA:23708"/>
        <dbReference type="Rhea" id="RHEA-COMP:9602"/>
        <dbReference type="Rhea" id="RHEA-COMP:9603"/>
        <dbReference type="ChEBI" id="CHEBI:15378"/>
        <dbReference type="ChEBI" id="CHEBI:58405"/>
        <dbReference type="ChEBI" id="CHEBI:60033"/>
        <dbReference type="ChEBI" id="CHEBI:78435"/>
        <dbReference type="EC" id="2.4.99.28"/>
    </reaction>
</comment>
<evidence type="ECO:0000313" key="16">
    <source>
        <dbReference type="EMBL" id="MFD0916812.1"/>
    </source>
</evidence>
<dbReference type="EC" id="2.4.99.28" evidence="10"/>
<keyword evidence="5" id="KW-0645">Protease</keyword>
<dbReference type="SUPFAM" id="SSF56601">
    <property type="entry name" value="beta-lactamase/transpeptidase-like"/>
    <property type="match status" value="1"/>
</dbReference>